<dbReference type="VEuPathDB" id="FungiDB:CAGL0D00572g"/>
<proteinExistence type="inferred from homology"/>
<evidence type="ECO:0000256" key="1">
    <source>
        <dbReference type="ARBA" id="ARBA00004184"/>
    </source>
</evidence>
<organism evidence="5 6">
    <name type="scientific">Candida glabrata</name>
    <name type="common">Yeast</name>
    <name type="synonym">Torulopsis glabrata</name>
    <dbReference type="NCBI Taxonomy" id="5478"/>
    <lineage>
        <taxon>Eukaryota</taxon>
        <taxon>Fungi</taxon>
        <taxon>Dikarya</taxon>
        <taxon>Ascomycota</taxon>
        <taxon>Saccharomycotina</taxon>
        <taxon>Saccharomycetes</taxon>
        <taxon>Saccharomycetales</taxon>
        <taxon>Saccharomycetaceae</taxon>
        <taxon>Nakaseomyces</taxon>
    </lineage>
</organism>
<protein>
    <submittedName>
        <fullName evidence="5">Vacuolar morphogenesis protein 6</fullName>
    </submittedName>
</protein>
<comment type="subcellular location">
    <subcellularLocation>
        <location evidence="1">Endomembrane system</location>
        <topology evidence="1">Peripheral membrane protein</topology>
    </subcellularLocation>
</comment>
<dbReference type="Proteomes" id="UP000054886">
    <property type="component" value="Unassembled WGS sequence"/>
</dbReference>
<dbReference type="AlphaFoldDB" id="A0A0W0CQH6"/>
<dbReference type="GO" id="GO:0030897">
    <property type="term" value="C:HOPS complex"/>
    <property type="evidence" value="ECO:0007669"/>
    <property type="project" value="EnsemblFungi"/>
</dbReference>
<dbReference type="VEuPathDB" id="FungiDB:GVI51_D00451"/>
<evidence type="ECO:0000256" key="3">
    <source>
        <dbReference type="ARBA" id="ARBA00038201"/>
    </source>
</evidence>
<dbReference type="GO" id="GO:0035091">
    <property type="term" value="F:phosphatidylinositol binding"/>
    <property type="evidence" value="ECO:0007669"/>
    <property type="project" value="EnsemblFungi"/>
</dbReference>
<dbReference type="GO" id="GO:0012505">
    <property type="term" value="C:endomembrane system"/>
    <property type="evidence" value="ECO:0007669"/>
    <property type="project" value="UniProtKB-SubCell"/>
</dbReference>
<dbReference type="PANTHER" id="PTHR12894">
    <property type="entry name" value="CNH DOMAIN CONTAINING"/>
    <property type="match status" value="1"/>
</dbReference>
<evidence type="ECO:0000256" key="2">
    <source>
        <dbReference type="ARBA" id="ARBA00023136"/>
    </source>
</evidence>
<dbReference type="OMA" id="FWAPPQL"/>
<dbReference type="EMBL" id="LLZZ01000129">
    <property type="protein sequence ID" value="KTB01827.1"/>
    <property type="molecule type" value="Genomic_DNA"/>
</dbReference>
<reference evidence="5 6" key="1">
    <citation type="submission" date="2015-10" db="EMBL/GenBank/DDBJ databases">
        <title>Draft genomes sequences of Candida glabrata isolates 1A, 1B, 2A, 2B, 3A and 3B.</title>
        <authorList>
            <person name="Haavelsrud O.E."/>
            <person name="Gaustad P."/>
        </authorList>
    </citation>
    <scope>NUCLEOTIDE SEQUENCE [LARGE SCALE GENOMIC DNA]</scope>
    <source>
        <strain evidence="5">910700640</strain>
    </source>
</reference>
<dbReference type="GO" id="GO:0042144">
    <property type="term" value="P:vacuole fusion, non-autophagic"/>
    <property type="evidence" value="ECO:0007669"/>
    <property type="project" value="EnsemblFungi"/>
</dbReference>
<feature type="domain" description="Vacuolar sorting protein 39/Transforming growth factor beta receptor-associated" evidence="4">
    <location>
        <begin position="610"/>
        <end position="718"/>
    </location>
</feature>
<dbReference type="VEuPathDB" id="FungiDB:B1J91_D00572g"/>
<comment type="similarity">
    <text evidence="3">Belongs to the VAM6/VPS39 family.</text>
</comment>
<dbReference type="GO" id="GO:0034727">
    <property type="term" value="P:piecemeal microautophagy of the nucleus"/>
    <property type="evidence" value="ECO:0007669"/>
    <property type="project" value="EnsemblFungi"/>
</dbReference>
<dbReference type="Pfam" id="PF10366">
    <property type="entry name" value="Vps39_1"/>
    <property type="match status" value="1"/>
</dbReference>
<evidence type="ECO:0000259" key="4">
    <source>
        <dbReference type="Pfam" id="PF10366"/>
    </source>
</evidence>
<evidence type="ECO:0000313" key="6">
    <source>
        <dbReference type="Proteomes" id="UP000054886"/>
    </source>
</evidence>
<accession>A0A0W0CQH6</accession>
<dbReference type="GO" id="GO:0034058">
    <property type="term" value="P:endosomal vesicle fusion"/>
    <property type="evidence" value="ECO:0007669"/>
    <property type="project" value="TreeGrafter"/>
</dbReference>
<dbReference type="GO" id="GO:0005085">
    <property type="term" value="F:guanyl-nucleotide exchange factor activity"/>
    <property type="evidence" value="ECO:0007669"/>
    <property type="project" value="EnsemblFungi"/>
</dbReference>
<dbReference type="GO" id="GO:0035542">
    <property type="term" value="P:regulation of SNARE complex assembly"/>
    <property type="evidence" value="ECO:0007669"/>
    <property type="project" value="EnsemblFungi"/>
</dbReference>
<gene>
    <name evidence="5" type="ORF">AO440_000631</name>
</gene>
<dbReference type="GO" id="GO:0031267">
    <property type="term" value="F:small GTPase binding"/>
    <property type="evidence" value="ECO:0007669"/>
    <property type="project" value="EnsemblFungi"/>
</dbReference>
<keyword evidence="2" id="KW-0472">Membrane</keyword>
<dbReference type="PANTHER" id="PTHR12894:SF49">
    <property type="entry name" value="VAM6_VPS39-LIKE PROTEIN"/>
    <property type="match status" value="1"/>
</dbReference>
<comment type="caution">
    <text evidence="5">The sequence shown here is derived from an EMBL/GenBank/DDBJ whole genome shotgun (WGS) entry which is preliminary data.</text>
</comment>
<dbReference type="InterPro" id="IPR019452">
    <property type="entry name" value="VPS39/TGF_beta_rcpt-assoc_1"/>
</dbReference>
<dbReference type="GO" id="GO:0099022">
    <property type="term" value="P:vesicle tethering"/>
    <property type="evidence" value="ECO:0007669"/>
    <property type="project" value="EnsemblFungi"/>
</dbReference>
<dbReference type="InterPro" id="IPR032914">
    <property type="entry name" value="Vam6/VPS39/TRAP1"/>
</dbReference>
<dbReference type="GO" id="GO:1990816">
    <property type="term" value="C:vacuole-mitochondrion membrane contact site"/>
    <property type="evidence" value="ECO:0007669"/>
    <property type="project" value="EnsemblFungi"/>
</dbReference>
<dbReference type="GO" id="GO:0000329">
    <property type="term" value="C:fungal-type vacuole membrane"/>
    <property type="evidence" value="ECO:0007669"/>
    <property type="project" value="EnsemblFungi"/>
</dbReference>
<name>A0A0W0CQH6_CANGB</name>
<dbReference type="GO" id="GO:1904263">
    <property type="term" value="P:positive regulation of TORC1 signaling"/>
    <property type="evidence" value="ECO:0007669"/>
    <property type="project" value="EnsemblFungi"/>
</dbReference>
<dbReference type="PhylomeDB" id="A0A0W0CQH6"/>
<dbReference type="VEuPathDB" id="FungiDB:GWK60_D00671"/>
<sequence length="1037" mass="120259">MLTAELIYTHQSSDIADYLPIYESQKLLVVKKNGDVEVFSRSADTIKLYQTYPGLLKAKDNTGSCKELIYAHAIGTIFVRSDKSLQLLNSSNLHEYDKISERRGISRCWIVDDRTKSLDTNESELSKSDSTILVYTTHTPRVLRLFEWRKRSFQNVYEVPLNLDKTEIICDVSTIKDDLVVTTNKATYLWNYKTAKPVMNKITKMVKKRTPDNIITALTELERQSLHFDDASDYSIDMQSSIFSGTSVSEKKSRSNIWSKFKGIQRANLQNDYLDKVLYSAGKSGGITIMDMKNHSIVQLKTSESNEPFLLINKTSENFRWHNGVRDVHYLSSIDSLIQIYDTYLLITDCEYGVPFLQIDVQEGIKDFKQINGQFLLIHTRNDCFKSFKLKLRDLEDDSNSDEMSLTTSVKDHSSFEKLWKEVLIYTKLVESTSLPQFCNNNDEDEQTRLLVSRLRDVTVLFNLQLLDKFFSIFNRINNNNNLTYMDPHLPEIIISEIFGSLSNFWAPPQLVISRSLPKSIAKLVGALTGEYHDFSTLSKGDDTGIQYELIAPNLISYLIDVRRYIRRLVSQPNELLQYTSFTQTLLVDINFFLIDDHEDTSAKSLLSLIDTVLFKVYLNYKPALLAPFLRIPNDCNYEIVVNDLKIAGLTQELVDFYFQRGKHEFALNLITELIDDSTKSDGYQAKEQAITVLVIQYLQKLSNDDLEVVFSYTDWLLRKFPKSKVQIITPIFMTETMNSRSYEYQRVYNFIKRSDSTLSLQYLEYIIGVYDARQEFIEVELISRYVENLSNQDAKSKLASLIKLIKDDYPAKCLETLQERLPGLPQSDKKFVMFLQTFFLFHLNRHVDSLNILFDQLHDLQKTISYCNSVYEVNDQIGSECFLTLFEKILQSGDYSEMHLQSFLEDNFLKMDPLQLLQKIPTSIPLSKLTFLLSQIMKMSTFHVEDSFIEKDLVKTNIIKTTSILNEEKSKYTTVSEAMLCSLCKRKLVNNSNEKLTWYKDREHDKLMHLSCRRIFLEKQRTDKTKNAMKTLADLT</sequence>
<evidence type="ECO:0000313" key="5">
    <source>
        <dbReference type="EMBL" id="KTB01827.1"/>
    </source>
</evidence>